<comment type="caution">
    <text evidence="2">The sequence shown here is derived from an EMBL/GenBank/DDBJ whole genome shotgun (WGS) entry which is preliminary data.</text>
</comment>
<evidence type="ECO:0008006" key="4">
    <source>
        <dbReference type="Google" id="ProtNLM"/>
    </source>
</evidence>
<feature type="signal peptide" evidence="1">
    <location>
        <begin position="1"/>
        <end position="23"/>
    </location>
</feature>
<organism evidence="2 3">
    <name type="scientific">Albula glossodonta</name>
    <name type="common">roundjaw bonefish</name>
    <dbReference type="NCBI Taxonomy" id="121402"/>
    <lineage>
        <taxon>Eukaryota</taxon>
        <taxon>Metazoa</taxon>
        <taxon>Chordata</taxon>
        <taxon>Craniata</taxon>
        <taxon>Vertebrata</taxon>
        <taxon>Euteleostomi</taxon>
        <taxon>Actinopterygii</taxon>
        <taxon>Neopterygii</taxon>
        <taxon>Teleostei</taxon>
        <taxon>Albuliformes</taxon>
        <taxon>Albulidae</taxon>
        <taxon>Albula</taxon>
    </lineage>
</organism>
<reference evidence="2" key="1">
    <citation type="thesis" date="2021" institute="BYU ScholarsArchive" country="Provo, UT, USA">
        <title>Applications of and Algorithms for Genome Assembly and Genomic Analyses with an Emphasis on Marine Teleosts.</title>
        <authorList>
            <person name="Pickett B.D."/>
        </authorList>
    </citation>
    <scope>NUCLEOTIDE SEQUENCE</scope>
    <source>
        <strain evidence="2">HI-2016</strain>
    </source>
</reference>
<gene>
    <name evidence="2" type="ORF">JZ751_007928</name>
</gene>
<name>A0A8T2P2Z8_9TELE</name>
<proteinExistence type="predicted"/>
<feature type="chain" id="PRO_5035928745" description="Secreted protein" evidence="1">
    <location>
        <begin position="24"/>
        <end position="75"/>
    </location>
</feature>
<evidence type="ECO:0000256" key="1">
    <source>
        <dbReference type="SAM" id="SignalP"/>
    </source>
</evidence>
<protein>
    <recommendedName>
        <fullName evidence="4">Secreted protein</fullName>
    </recommendedName>
</protein>
<dbReference type="EMBL" id="JAFBMS010000016">
    <property type="protein sequence ID" value="KAG9346110.1"/>
    <property type="molecule type" value="Genomic_DNA"/>
</dbReference>
<keyword evidence="3" id="KW-1185">Reference proteome</keyword>
<dbReference type="Proteomes" id="UP000824540">
    <property type="component" value="Unassembled WGS sequence"/>
</dbReference>
<accession>A0A8T2P2Z8</accession>
<sequence>MGMVLVSVFVGTLTLVRIGTIRAHGGVDAVCSYPISISCTCCLQLVQLALPSVVWRLQSGPSGISAFNRSKHSRR</sequence>
<keyword evidence="1" id="KW-0732">Signal</keyword>
<evidence type="ECO:0000313" key="2">
    <source>
        <dbReference type="EMBL" id="KAG9346110.1"/>
    </source>
</evidence>
<dbReference type="AlphaFoldDB" id="A0A8T2P2Z8"/>
<evidence type="ECO:0000313" key="3">
    <source>
        <dbReference type="Proteomes" id="UP000824540"/>
    </source>
</evidence>